<dbReference type="InterPro" id="IPR025662">
    <property type="entry name" value="Sigma_54_int_dom_ATP-bd_1"/>
</dbReference>
<dbReference type="PANTHER" id="PTHR32071">
    <property type="entry name" value="TRANSCRIPTIONAL REGULATORY PROTEIN"/>
    <property type="match status" value="1"/>
</dbReference>
<keyword evidence="6" id="KW-1133">Transmembrane helix</keyword>
<dbReference type="Proteomes" id="UP000288096">
    <property type="component" value="Unassembled WGS sequence"/>
</dbReference>
<accession>A0A401FQ63</accession>
<dbReference type="GO" id="GO:0043565">
    <property type="term" value="F:sequence-specific DNA binding"/>
    <property type="evidence" value="ECO:0007669"/>
    <property type="project" value="InterPro"/>
</dbReference>
<dbReference type="Gene3D" id="1.10.8.60">
    <property type="match status" value="1"/>
</dbReference>
<dbReference type="PROSITE" id="PS00675">
    <property type="entry name" value="SIGMA54_INTERACT_1"/>
    <property type="match status" value="1"/>
</dbReference>
<keyword evidence="4" id="KW-0804">Transcription</keyword>
<gene>
    <name evidence="8" type="ORF">DENIS_0062</name>
</gene>
<proteinExistence type="predicted"/>
<dbReference type="InterPro" id="IPR058031">
    <property type="entry name" value="AAA_lid_NorR"/>
</dbReference>
<dbReference type="SMART" id="SM00382">
    <property type="entry name" value="AAA"/>
    <property type="match status" value="1"/>
</dbReference>
<dbReference type="InterPro" id="IPR027417">
    <property type="entry name" value="P-loop_NTPase"/>
</dbReference>
<dbReference type="FunFam" id="3.40.50.300:FF:000006">
    <property type="entry name" value="DNA-binding transcriptional regulator NtrC"/>
    <property type="match status" value="1"/>
</dbReference>
<feature type="transmembrane region" description="Helical" evidence="6">
    <location>
        <begin position="6"/>
        <end position="25"/>
    </location>
</feature>
<dbReference type="InterPro" id="IPR002197">
    <property type="entry name" value="HTH_Fis"/>
</dbReference>
<dbReference type="Pfam" id="PF00158">
    <property type="entry name" value="Sigma54_activat"/>
    <property type="match status" value="1"/>
</dbReference>
<keyword evidence="3" id="KW-0805">Transcription regulation</keyword>
<organism evidence="8 9">
    <name type="scientific">Desulfonema ishimotonii</name>
    <dbReference type="NCBI Taxonomy" id="45657"/>
    <lineage>
        <taxon>Bacteria</taxon>
        <taxon>Pseudomonadati</taxon>
        <taxon>Thermodesulfobacteriota</taxon>
        <taxon>Desulfobacteria</taxon>
        <taxon>Desulfobacterales</taxon>
        <taxon>Desulfococcaceae</taxon>
        <taxon>Desulfonema</taxon>
    </lineage>
</organism>
<sequence length="446" mass="50060">MKTSRYHVSFYIIIPLIFAGYAVLASISTYRLTQYCLKHDLDPGSLLLWALIVISIIGSVCGLIIVWILLKPVSNFIRNAQSVMPLKEAEEDAKDPIEKWGHVFNEITSRLSIVETKELFPEIIAESEIMRAVLSQIKKVAPTDSTVLIIGESGTGKELVATSIYKQSLRNDKPFIKLNCVAVPDGLWESELFGHEKGAFTGATSRKIGRFELANSGTLFLDEIGDMPLETQAKMLRVLQEREFERVGGTRSIKVDVRFIAATNKDLKKMVEVKKFREDLFFRLNVIRLDIPPLRDRRDDIAVLVNHFCRQREIEVSPIALQMLMENSSWPGNVRELQNIVERAAVMSENDIIEPRHLPENIIGSGIAPLLAVSSAGESPDAGDDNSPPSLDDQLSGIERAMIIEALRKSEGVQVKAAGLLRIKQRSLWHRIKKHNINAKAFKKNN</sequence>
<keyword evidence="6" id="KW-0812">Transmembrane</keyword>
<evidence type="ECO:0000256" key="2">
    <source>
        <dbReference type="ARBA" id="ARBA00022840"/>
    </source>
</evidence>
<feature type="domain" description="Sigma-54 factor interaction" evidence="7">
    <location>
        <begin position="123"/>
        <end position="346"/>
    </location>
</feature>
<keyword evidence="9" id="KW-1185">Reference proteome</keyword>
<dbReference type="Pfam" id="PF02954">
    <property type="entry name" value="HTH_8"/>
    <property type="match status" value="1"/>
</dbReference>
<dbReference type="InterPro" id="IPR025944">
    <property type="entry name" value="Sigma_54_int_dom_CS"/>
</dbReference>
<dbReference type="PROSITE" id="PS50045">
    <property type="entry name" value="SIGMA54_INTERACT_4"/>
    <property type="match status" value="1"/>
</dbReference>
<keyword evidence="6" id="KW-0472">Membrane</keyword>
<dbReference type="CDD" id="cd00009">
    <property type="entry name" value="AAA"/>
    <property type="match status" value="1"/>
</dbReference>
<dbReference type="SUPFAM" id="SSF46689">
    <property type="entry name" value="Homeodomain-like"/>
    <property type="match status" value="1"/>
</dbReference>
<dbReference type="InterPro" id="IPR009057">
    <property type="entry name" value="Homeodomain-like_sf"/>
</dbReference>
<reference evidence="9" key="2">
    <citation type="submission" date="2019-01" db="EMBL/GenBank/DDBJ databases">
        <title>Genome sequence of Desulfonema ishimotonii strain Tokyo 01.</title>
        <authorList>
            <person name="Fukui M."/>
        </authorList>
    </citation>
    <scope>NUCLEOTIDE SEQUENCE [LARGE SCALE GENOMIC DNA]</scope>
    <source>
        <strain evidence="9">Tokyo 01</strain>
    </source>
</reference>
<evidence type="ECO:0000256" key="5">
    <source>
        <dbReference type="SAM" id="MobiDB-lite"/>
    </source>
</evidence>
<dbReference type="Pfam" id="PF25601">
    <property type="entry name" value="AAA_lid_14"/>
    <property type="match status" value="1"/>
</dbReference>
<feature type="transmembrane region" description="Helical" evidence="6">
    <location>
        <begin position="46"/>
        <end position="70"/>
    </location>
</feature>
<dbReference type="EMBL" id="BEXT01000001">
    <property type="protein sequence ID" value="GBC59126.1"/>
    <property type="molecule type" value="Genomic_DNA"/>
</dbReference>
<dbReference type="PRINTS" id="PR01590">
    <property type="entry name" value="HTHFIS"/>
</dbReference>
<name>A0A401FQ63_9BACT</name>
<keyword evidence="2" id="KW-0067">ATP-binding</keyword>
<evidence type="ECO:0000259" key="7">
    <source>
        <dbReference type="PROSITE" id="PS50045"/>
    </source>
</evidence>
<dbReference type="Gene3D" id="1.10.10.60">
    <property type="entry name" value="Homeodomain-like"/>
    <property type="match status" value="1"/>
</dbReference>
<feature type="region of interest" description="Disordered" evidence="5">
    <location>
        <begin position="375"/>
        <end position="394"/>
    </location>
</feature>
<evidence type="ECO:0000256" key="6">
    <source>
        <dbReference type="SAM" id="Phobius"/>
    </source>
</evidence>
<dbReference type="SUPFAM" id="SSF52540">
    <property type="entry name" value="P-loop containing nucleoside triphosphate hydrolases"/>
    <property type="match status" value="1"/>
</dbReference>
<keyword evidence="1" id="KW-0547">Nucleotide-binding</keyword>
<evidence type="ECO:0000313" key="8">
    <source>
        <dbReference type="EMBL" id="GBC59126.1"/>
    </source>
</evidence>
<dbReference type="Gene3D" id="3.40.50.300">
    <property type="entry name" value="P-loop containing nucleotide triphosphate hydrolases"/>
    <property type="match status" value="1"/>
</dbReference>
<dbReference type="AlphaFoldDB" id="A0A401FQ63"/>
<evidence type="ECO:0000256" key="3">
    <source>
        <dbReference type="ARBA" id="ARBA00023015"/>
    </source>
</evidence>
<dbReference type="PROSITE" id="PS00688">
    <property type="entry name" value="SIGMA54_INTERACT_3"/>
    <property type="match status" value="1"/>
</dbReference>
<evidence type="ECO:0000313" key="9">
    <source>
        <dbReference type="Proteomes" id="UP000288096"/>
    </source>
</evidence>
<dbReference type="GO" id="GO:0005524">
    <property type="term" value="F:ATP binding"/>
    <property type="evidence" value="ECO:0007669"/>
    <property type="project" value="UniProtKB-KW"/>
</dbReference>
<dbReference type="GO" id="GO:0006355">
    <property type="term" value="P:regulation of DNA-templated transcription"/>
    <property type="evidence" value="ECO:0007669"/>
    <property type="project" value="InterPro"/>
</dbReference>
<dbReference type="InterPro" id="IPR003593">
    <property type="entry name" value="AAA+_ATPase"/>
</dbReference>
<comment type="caution">
    <text evidence="8">The sequence shown here is derived from an EMBL/GenBank/DDBJ whole genome shotgun (WGS) entry which is preliminary data.</text>
</comment>
<evidence type="ECO:0000256" key="4">
    <source>
        <dbReference type="ARBA" id="ARBA00023163"/>
    </source>
</evidence>
<evidence type="ECO:0000256" key="1">
    <source>
        <dbReference type="ARBA" id="ARBA00022741"/>
    </source>
</evidence>
<dbReference type="InterPro" id="IPR002078">
    <property type="entry name" value="Sigma_54_int"/>
</dbReference>
<reference evidence="9" key="1">
    <citation type="submission" date="2017-11" db="EMBL/GenBank/DDBJ databases">
        <authorList>
            <person name="Watanabe M."/>
            <person name="Kojima H."/>
        </authorList>
    </citation>
    <scope>NUCLEOTIDE SEQUENCE [LARGE SCALE GENOMIC DNA]</scope>
    <source>
        <strain evidence="9">Tokyo 01</strain>
    </source>
</reference>
<protein>
    <submittedName>
        <fullName evidence="8">Sigma-54 interacting regulator</fullName>
    </submittedName>
</protein>